<gene>
    <name evidence="2" type="ORF">DYBT9275_00870</name>
</gene>
<keyword evidence="1" id="KW-0812">Transmembrane</keyword>
<evidence type="ECO:0008006" key="4">
    <source>
        <dbReference type="Google" id="ProtNLM"/>
    </source>
</evidence>
<sequence length="179" mass="20024">MALFQTSLPPQWVAIIEIAAVLILVSVAGYLLSRLVLFIKIRRIKEEITSKREELKACKELHIKLPATTVRPPAVGHVAKTVYPKPEPVDIKSDDLKVIEGIGPKIEELLNKEGIYTYTKLADTSPIRITSILKNAGPRFQIQDPSSWPTQASLARFGKWEELQELKSKLIAGKQNPYA</sequence>
<evidence type="ECO:0000313" key="2">
    <source>
        <dbReference type="EMBL" id="CAG4991992.1"/>
    </source>
</evidence>
<proteinExistence type="predicted"/>
<keyword evidence="1" id="KW-0472">Membrane</keyword>
<reference evidence="2" key="1">
    <citation type="submission" date="2021-04" db="EMBL/GenBank/DDBJ databases">
        <authorList>
            <person name="Rodrigo-Torres L."/>
            <person name="Arahal R. D."/>
            <person name="Lucena T."/>
        </authorList>
    </citation>
    <scope>NUCLEOTIDE SEQUENCE</scope>
    <source>
        <strain evidence="2">CECT 9275</strain>
    </source>
</reference>
<comment type="caution">
    <text evidence="2">The sequence shown here is derived from an EMBL/GenBank/DDBJ whole genome shotgun (WGS) entry which is preliminary data.</text>
</comment>
<protein>
    <recommendedName>
        <fullName evidence="4">DUF4332 domain-containing protein</fullName>
    </recommendedName>
</protein>
<dbReference type="RefSeq" id="WP_215237585.1">
    <property type="nucleotide sequence ID" value="NZ_CAJRAF010000001.1"/>
</dbReference>
<name>A0A916J965_9BACT</name>
<evidence type="ECO:0000313" key="3">
    <source>
        <dbReference type="Proteomes" id="UP000680038"/>
    </source>
</evidence>
<evidence type="ECO:0000256" key="1">
    <source>
        <dbReference type="SAM" id="Phobius"/>
    </source>
</evidence>
<feature type="transmembrane region" description="Helical" evidence="1">
    <location>
        <begin position="12"/>
        <end position="33"/>
    </location>
</feature>
<organism evidence="2 3">
    <name type="scientific">Dyadobacter helix</name>
    <dbReference type="NCBI Taxonomy" id="2822344"/>
    <lineage>
        <taxon>Bacteria</taxon>
        <taxon>Pseudomonadati</taxon>
        <taxon>Bacteroidota</taxon>
        <taxon>Cytophagia</taxon>
        <taxon>Cytophagales</taxon>
        <taxon>Spirosomataceae</taxon>
        <taxon>Dyadobacter</taxon>
    </lineage>
</organism>
<dbReference type="Gene3D" id="1.10.150.20">
    <property type="entry name" value="5' to 3' exonuclease, C-terminal subdomain"/>
    <property type="match status" value="1"/>
</dbReference>
<dbReference type="AlphaFoldDB" id="A0A916J965"/>
<keyword evidence="3" id="KW-1185">Reference proteome</keyword>
<dbReference type="EMBL" id="CAJRAF010000001">
    <property type="protein sequence ID" value="CAG4991992.1"/>
    <property type="molecule type" value="Genomic_DNA"/>
</dbReference>
<keyword evidence="1" id="KW-1133">Transmembrane helix</keyword>
<accession>A0A916J965</accession>
<dbReference type="Proteomes" id="UP000680038">
    <property type="component" value="Unassembled WGS sequence"/>
</dbReference>